<dbReference type="AlphaFoldDB" id="A0A521EWK2"/>
<evidence type="ECO:0000313" key="12">
    <source>
        <dbReference type="Proteomes" id="UP000319712"/>
    </source>
</evidence>
<keyword evidence="5 10" id="KW-0812">Transmembrane</keyword>
<evidence type="ECO:0000256" key="10">
    <source>
        <dbReference type="SAM" id="Phobius"/>
    </source>
</evidence>
<evidence type="ECO:0000256" key="8">
    <source>
        <dbReference type="ARBA" id="ARBA00023136"/>
    </source>
</evidence>
<accession>A0A521EWK2</accession>
<keyword evidence="8 10" id="KW-0472">Membrane</keyword>
<feature type="transmembrane region" description="Helical" evidence="10">
    <location>
        <begin position="364"/>
        <end position="388"/>
    </location>
</feature>
<dbReference type="GO" id="GO:0015808">
    <property type="term" value="P:L-alanine transport"/>
    <property type="evidence" value="ECO:0007669"/>
    <property type="project" value="TreeGrafter"/>
</dbReference>
<dbReference type="InterPro" id="IPR001851">
    <property type="entry name" value="ABC_transp_permease"/>
</dbReference>
<feature type="transmembrane region" description="Helical" evidence="10">
    <location>
        <begin position="330"/>
        <end position="352"/>
    </location>
</feature>
<evidence type="ECO:0000256" key="9">
    <source>
        <dbReference type="ARBA" id="ARBA00037998"/>
    </source>
</evidence>
<evidence type="ECO:0000256" key="4">
    <source>
        <dbReference type="ARBA" id="ARBA00022519"/>
    </source>
</evidence>
<sequence>MWGTRPRRSGREVVNVLYVDFTRYFEECYHVSISETYVRYRRTLGEDPLAIGVVLVALWMAWALVSGLWTGGIRVSSLASLVWDGLLRGLIIGLAGIGLSMTYSILNFANFAHGDYLTSGAFAGMATSYLIAGIGENSVGALLLVGAGGSVFGGAIGIGITTSPIAVVLGALVAGVSTIALALLIDRFVYKPIRDESGIALLITSIGVAFALRYLIQFVFGAGVRGTTAAGSVPRINVPAFDGTFRITAHDASLIVVAGGLMLGVHLLLQRTKLGKAMRAMSDNEDLARITGIPTERVIRTTWIVGAGLTGVAGYMFVLWKGTLGFNDGWLLLLLVFAAVILGGIGSIYGAIGGGIVIGLTASVSVVWIPSEFGRAAAFMVMIVILLFKPEGIFSGRTTA</sequence>
<evidence type="ECO:0000256" key="5">
    <source>
        <dbReference type="ARBA" id="ARBA00022692"/>
    </source>
</evidence>
<keyword evidence="4" id="KW-0997">Cell inner membrane</keyword>
<dbReference type="PANTHER" id="PTHR11795">
    <property type="entry name" value="BRANCHED-CHAIN AMINO ACID TRANSPORT SYSTEM PERMEASE PROTEIN LIVH"/>
    <property type="match status" value="1"/>
</dbReference>
<dbReference type="Pfam" id="PF02653">
    <property type="entry name" value="BPD_transp_2"/>
    <property type="match status" value="1"/>
</dbReference>
<dbReference type="InterPro" id="IPR052157">
    <property type="entry name" value="BCAA_transport_permease"/>
</dbReference>
<evidence type="ECO:0000313" key="11">
    <source>
        <dbReference type="EMBL" id="SMO88273.1"/>
    </source>
</evidence>
<comment type="subcellular location">
    <subcellularLocation>
        <location evidence="1">Cell membrane</location>
        <topology evidence="1">Multi-pass membrane protein</topology>
    </subcellularLocation>
</comment>
<keyword evidence="2" id="KW-0813">Transport</keyword>
<dbReference type="GO" id="GO:1903806">
    <property type="term" value="P:L-isoleucine import across plasma membrane"/>
    <property type="evidence" value="ECO:0007669"/>
    <property type="project" value="TreeGrafter"/>
</dbReference>
<evidence type="ECO:0000256" key="1">
    <source>
        <dbReference type="ARBA" id="ARBA00004651"/>
    </source>
</evidence>
<dbReference type="GO" id="GO:0005304">
    <property type="term" value="F:L-valine transmembrane transporter activity"/>
    <property type="evidence" value="ECO:0007669"/>
    <property type="project" value="TreeGrafter"/>
</dbReference>
<proteinExistence type="inferred from homology"/>
<feature type="transmembrane region" description="Helical" evidence="10">
    <location>
        <begin position="298"/>
        <end position="318"/>
    </location>
</feature>
<dbReference type="GO" id="GO:0042941">
    <property type="term" value="P:D-alanine transmembrane transport"/>
    <property type="evidence" value="ECO:0007669"/>
    <property type="project" value="TreeGrafter"/>
</dbReference>
<dbReference type="GO" id="GO:0015188">
    <property type="term" value="F:L-isoleucine transmembrane transporter activity"/>
    <property type="evidence" value="ECO:0007669"/>
    <property type="project" value="TreeGrafter"/>
</dbReference>
<keyword evidence="12" id="KW-1185">Reference proteome</keyword>
<keyword evidence="6" id="KW-0029">Amino-acid transport</keyword>
<evidence type="ECO:0000256" key="2">
    <source>
        <dbReference type="ARBA" id="ARBA00022448"/>
    </source>
</evidence>
<feature type="transmembrane region" description="Helical" evidence="10">
    <location>
        <begin position="252"/>
        <end position="269"/>
    </location>
</feature>
<keyword evidence="7 10" id="KW-1133">Transmembrane helix</keyword>
<evidence type="ECO:0000256" key="3">
    <source>
        <dbReference type="ARBA" id="ARBA00022475"/>
    </source>
</evidence>
<name>A0A521EWK2_9EURY</name>
<reference evidence="11 12" key="1">
    <citation type="submission" date="2017-05" db="EMBL/GenBank/DDBJ databases">
        <authorList>
            <person name="Varghese N."/>
            <person name="Submissions S."/>
        </authorList>
    </citation>
    <scope>NUCLEOTIDE SEQUENCE [LARGE SCALE GENOMIC DNA]</scope>
    <source>
        <strain evidence="11 12">DSM 19504</strain>
    </source>
</reference>
<dbReference type="GO" id="GO:0015190">
    <property type="term" value="F:L-leucine transmembrane transporter activity"/>
    <property type="evidence" value="ECO:0007669"/>
    <property type="project" value="TreeGrafter"/>
</dbReference>
<feature type="transmembrane region" description="Helical" evidence="10">
    <location>
        <begin position="166"/>
        <end position="185"/>
    </location>
</feature>
<feature type="transmembrane region" description="Helical" evidence="10">
    <location>
        <begin position="141"/>
        <end position="160"/>
    </location>
</feature>
<keyword evidence="3" id="KW-1003">Cell membrane</keyword>
<evidence type="ECO:0000256" key="7">
    <source>
        <dbReference type="ARBA" id="ARBA00022989"/>
    </source>
</evidence>
<feature type="transmembrane region" description="Helical" evidence="10">
    <location>
        <begin position="197"/>
        <end position="216"/>
    </location>
</feature>
<protein>
    <submittedName>
        <fullName evidence="11">Amino acid/amide ABC transporter membrane protein 1, HAAT family</fullName>
    </submittedName>
</protein>
<feature type="transmembrane region" description="Helical" evidence="10">
    <location>
        <begin position="49"/>
        <end position="69"/>
    </location>
</feature>
<gene>
    <name evidence="11" type="ORF">SAMN06264867_11327</name>
</gene>
<dbReference type="PANTHER" id="PTHR11795:SF371">
    <property type="entry name" value="HIGH-AFFINITY BRANCHED-CHAIN AMINO ACID TRANSPORT SYSTEM PERMEASE PROTEIN LIVH"/>
    <property type="match status" value="1"/>
</dbReference>
<dbReference type="GO" id="GO:0005886">
    <property type="term" value="C:plasma membrane"/>
    <property type="evidence" value="ECO:0007669"/>
    <property type="project" value="UniProtKB-SubCell"/>
</dbReference>
<dbReference type="Proteomes" id="UP000319712">
    <property type="component" value="Unassembled WGS sequence"/>
</dbReference>
<dbReference type="GO" id="GO:0015192">
    <property type="term" value="F:L-phenylalanine transmembrane transporter activity"/>
    <property type="evidence" value="ECO:0007669"/>
    <property type="project" value="TreeGrafter"/>
</dbReference>
<dbReference type="CDD" id="cd06582">
    <property type="entry name" value="TM_PBP1_LivH_like"/>
    <property type="match status" value="1"/>
</dbReference>
<organism evidence="11 12">
    <name type="scientific">Halorubrum cibi</name>
    <dbReference type="NCBI Taxonomy" id="413815"/>
    <lineage>
        <taxon>Archaea</taxon>
        <taxon>Methanobacteriati</taxon>
        <taxon>Methanobacteriota</taxon>
        <taxon>Stenosarchaea group</taxon>
        <taxon>Halobacteria</taxon>
        <taxon>Halobacteriales</taxon>
        <taxon>Haloferacaceae</taxon>
        <taxon>Halorubrum</taxon>
    </lineage>
</organism>
<dbReference type="EMBL" id="FXTD01000013">
    <property type="protein sequence ID" value="SMO88273.1"/>
    <property type="molecule type" value="Genomic_DNA"/>
</dbReference>
<comment type="similarity">
    <text evidence="9">Belongs to the binding-protein-dependent transport system permease family. LivHM subfamily.</text>
</comment>
<evidence type="ECO:0000256" key="6">
    <source>
        <dbReference type="ARBA" id="ARBA00022970"/>
    </source>
</evidence>
<feature type="transmembrane region" description="Helical" evidence="10">
    <location>
        <begin position="81"/>
        <end position="104"/>
    </location>
</feature>